<dbReference type="InterPro" id="IPR041663">
    <property type="entry name" value="DisA/LigA_HHH"/>
</dbReference>
<evidence type="ECO:0000256" key="5">
    <source>
        <dbReference type="ARBA" id="ARBA00023204"/>
    </source>
</evidence>
<dbReference type="InterPro" id="IPR010994">
    <property type="entry name" value="RuvA_2-like"/>
</dbReference>
<dbReference type="PROSITE" id="PS50151">
    <property type="entry name" value="UVR"/>
    <property type="match status" value="1"/>
</dbReference>
<dbReference type="PATRIC" id="fig|1094489.3.peg.594"/>
<dbReference type="Gene3D" id="3.40.1440.10">
    <property type="entry name" value="GIY-YIG endonuclease"/>
    <property type="match status" value="1"/>
</dbReference>
<evidence type="ECO:0000259" key="8">
    <source>
        <dbReference type="PROSITE" id="PS50151"/>
    </source>
</evidence>
<dbReference type="InterPro" id="IPR050066">
    <property type="entry name" value="UvrABC_protein_C"/>
</dbReference>
<evidence type="ECO:0000256" key="7">
    <source>
        <dbReference type="HAMAP-Rule" id="MF_00203"/>
    </source>
</evidence>
<dbReference type="InterPro" id="IPR001162">
    <property type="entry name" value="UvrC_RNase_H_dom"/>
</dbReference>
<dbReference type="HAMAP" id="MF_00203">
    <property type="entry name" value="UvrC"/>
    <property type="match status" value="1"/>
</dbReference>
<dbReference type="EMBL" id="CP003123">
    <property type="protein sequence ID" value="AGF74362.1"/>
    <property type="molecule type" value="Genomic_DNA"/>
</dbReference>
<feature type="domain" description="GIY-YIG" evidence="9">
    <location>
        <begin position="52"/>
        <end position="130"/>
    </location>
</feature>
<dbReference type="PANTHER" id="PTHR30562">
    <property type="entry name" value="UVRC/OXIDOREDUCTASE"/>
    <property type="match status" value="1"/>
</dbReference>
<evidence type="ECO:0000259" key="9">
    <source>
        <dbReference type="PROSITE" id="PS50164"/>
    </source>
</evidence>
<keyword evidence="12" id="KW-1185">Reference proteome</keyword>
<dbReference type="InterPro" id="IPR035901">
    <property type="entry name" value="GIY-YIG_endonuc_sf"/>
</dbReference>
<dbReference type="SUPFAM" id="SSF46600">
    <property type="entry name" value="C-terminal UvrC-binding domain of UvrB"/>
    <property type="match status" value="1"/>
</dbReference>
<dbReference type="Pfam" id="PF22920">
    <property type="entry name" value="UvrC_RNaseH"/>
    <property type="match status" value="1"/>
</dbReference>
<evidence type="ECO:0000256" key="3">
    <source>
        <dbReference type="ARBA" id="ARBA00022769"/>
    </source>
</evidence>
<evidence type="ECO:0000313" key="11">
    <source>
        <dbReference type="EMBL" id="AGF74362.1"/>
    </source>
</evidence>
<keyword evidence="6 7" id="KW-0742">SOS response</keyword>
<dbReference type="InterPro" id="IPR036876">
    <property type="entry name" value="UVR_dom_sf"/>
</dbReference>
<comment type="subcellular location">
    <subcellularLocation>
        <location evidence="7">Cytoplasm</location>
    </subcellularLocation>
</comment>
<proteinExistence type="inferred from homology"/>
<dbReference type="GO" id="GO:0006289">
    <property type="term" value="P:nucleotide-excision repair"/>
    <property type="evidence" value="ECO:0007669"/>
    <property type="project" value="UniProtKB-UniRule"/>
</dbReference>
<evidence type="ECO:0000256" key="6">
    <source>
        <dbReference type="ARBA" id="ARBA00023236"/>
    </source>
</evidence>
<dbReference type="Gene3D" id="4.10.860.10">
    <property type="entry name" value="UVR domain"/>
    <property type="match status" value="1"/>
</dbReference>
<dbReference type="Pfam" id="PF12826">
    <property type="entry name" value="HHH_2"/>
    <property type="match status" value="1"/>
</dbReference>
<dbReference type="AlphaFoldDB" id="M1NY11"/>
<dbReference type="Pfam" id="PF08459">
    <property type="entry name" value="UvrC_RNaseH_dom"/>
    <property type="match status" value="1"/>
</dbReference>
<feature type="domain" description="UVR" evidence="8">
    <location>
        <begin position="240"/>
        <end position="275"/>
    </location>
</feature>
<keyword evidence="2 7" id="KW-0227">DNA damage</keyword>
<dbReference type="SMART" id="SM00278">
    <property type="entry name" value="HhH1"/>
    <property type="match status" value="2"/>
</dbReference>
<organism evidence="11 12">
    <name type="scientific">Bartonella australis (strain Aust/NH1)</name>
    <dbReference type="NCBI Taxonomy" id="1094489"/>
    <lineage>
        <taxon>Bacteria</taxon>
        <taxon>Pseudomonadati</taxon>
        <taxon>Pseudomonadota</taxon>
        <taxon>Alphaproteobacteria</taxon>
        <taxon>Hyphomicrobiales</taxon>
        <taxon>Bartonellaceae</taxon>
        <taxon>Bartonella</taxon>
    </lineage>
</organism>
<dbReference type="FunFam" id="3.40.1440.10:FF:000001">
    <property type="entry name" value="UvrABC system protein C"/>
    <property type="match status" value="1"/>
</dbReference>
<dbReference type="GO" id="GO:0009381">
    <property type="term" value="F:excinuclease ABC activity"/>
    <property type="evidence" value="ECO:0007669"/>
    <property type="project" value="UniProtKB-UniRule"/>
</dbReference>
<dbReference type="SUPFAM" id="SSF82771">
    <property type="entry name" value="GIY-YIG endonuclease"/>
    <property type="match status" value="1"/>
</dbReference>
<dbReference type="PROSITE" id="PS50164">
    <property type="entry name" value="GIY_YIG"/>
    <property type="match status" value="1"/>
</dbReference>
<dbReference type="Gene3D" id="3.30.420.340">
    <property type="entry name" value="UvrC, RNAse H endonuclease domain"/>
    <property type="match status" value="1"/>
</dbReference>
<dbReference type="InterPro" id="IPR001943">
    <property type="entry name" value="UVR_dom"/>
</dbReference>
<accession>M1NY11</accession>
<dbReference type="KEGG" id="baus:BAnh1_04830"/>
<dbReference type="Pfam" id="PF02151">
    <property type="entry name" value="UVR"/>
    <property type="match status" value="1"/>
</dbReference>
<dbReference type="GO" id="GO:0005737">
    <property type="term" value="C:cytoplasm"/>
    <property type="evidence" value="ECO:0007669"/>
    <property type="project" value="UniProtKB-SubCell"/>
</dbReference>
<dbReference type="Pfam" id="PF01541">
    <property type="entry name" value="GIY-YIG"/>
    <property type="match status" value="1"/>
</dbReference>
<dbReference type="SMART" id="SM00465">
    <property type="entry name" value="GIYc"/>
    <property type="match status" value="1"/>
</dbReference>
<comment type="similarity">
    <text evidence="7">Belongs to the UvrC family.</text>
</comment>
<dbReference type="SUPFAM" id="SSF47781">
    <property type="entry name" value="RuvA domain 2-like"/>
    <property type="match status" value="1"/>
</dbReference>
<dbReference type="Gene3D" id="1.10.150.20">
    <property type="entry name" value="5' to 3' exonuclease, C-terminal subdomain"/>
    <property type="match status" value="1"/>
</dbReference>
<dbReference type="RefSeq" id="WP_015397870.1">
    <property type="nucleotide sequence ID" value="NC_020300.1"/>
</dbReference>
<dbReference type="NCBIfam" id="TIGR00194">
    <property type="entry name" value="uvrC"/>
    <property type="match status" value="1"/>
</dbReference>
<evidence type="ECO:0000256" key="1">
    <source>
        <dbReference type="ARBA" id="ARBA00022490"/>
    </source>
</evidence>
<dbReference type="eggNOG" id="COG0322">
    <property type="taxonomic scope" value="Bacteria"/>
</dbReference>
<dbReference type="GO" id="GO:0009432">
    <property type="term" value="P:SOS response"/>
    <property type="evidence" value="ECO:0007669"/>
    <property type="project" value="UniProtKB-UniRule"/>
</dbReference>
<evidence type="ECO:0000256" key="4">
    <source>
        <dbReference type="ARBA" id="ARBA00022881"/>
    </source>
</evidence>
<dbReference type="InterPro" id="IPR004791">
    <property type="entry name" value="UvrC"/>
</dbReference>
<dbReference type="STRING" id="1094489.BAnh1_04830"/>
<dbReference type="InterPro" id="IPR003583">
    <property type="entry name" value="Hlx-hairpin-Hlx_DNA-bd_motif"/>
</dbReference>
<dbReference type="NCBIfam" id="NF001824">
    <property type="entry name" value="PRK00558.1-5"/>
    <property type="match status" value="1"/>
</dbReference>
<dbReference type="PANTHER" id="PTHR30562:SF1">
    <property type="entry name" value="UVRABC SYSTEM PROTEIN C"/>
    <property type="match status" value="1"/>
</dbReference>
<keyword evidence="1 7" id="KW-0963">Cytoplasm</keyword>
<keyword evidence="5 7" id="KW-0234">DNA repair</keyword>
<dbReference type="GO" id="GO:0003677">
    <property type="term" value="F:DNA binding"/>
    <property type="evidence" value="ECO:0007669"/>
    <property type="project" value="UniProtKB-UniRule"/>
</dbReference>
<dbReference type="InterPro" id="IPR047296">
    <property type="entry name" value="GIY-YIG_UvrC_Cho"/>
</dbReference>
<dbReference type="OrthoDB" id="9804933at2"/>
<keyword evidence="3 7" id="KW-0228">DNA excision</keyword>
<sequence>MTPKDNMPYLVNKRGNLSFLSNVVWDNADQEDGDNKFKGVVLIQQFVKHLPHKPGVYRMLDENGNILYIGKARNLKKRVANYTREQGHNNRITSMIRSTYHMEFVVTHTETEALLLEANLIKRLHPRFNILLRDDKSFPYIIITDDHPAPALYKHRGARTRKARYFGPFASSEAVTQTINVLQRAFLLRTCTDSVLENRTRPCLLYQIKRCSAPCTHEISESDYIELVKKAEAFLSGKSQSIKNDMAHAMREAAKNLDFEQAAAYRDRLSALSHIQSSQGINPQTVEEADVFAIAQQGGMTCIQVFFFRMGQNWGNRAYFPKADLSFPSAEILSSFIAQFYDDKPVPKLILLSEEIKEKSLLTEALKLKTNQKISVSLPKQRERKALVYYAYTNALEALARKLAETSTYATLLQSVAKTFQLSRTPRRIEVYDNSHIMGTNAVGAMIVAGQTGFIKNQYRKFNIRSTTITPGNDLGMMQEVIERRFSRLIKMHGLPKKKDIKTKSSDSLPIWPDLILIDGGAGQINTVQATLSALGLEGLITAVGIAKGADRDAGRERFFVKGRSPFTLPPRDPVLYFLQRLRDEAHRFAIGTHKIKRKKETFKNPLDEIKNVGPTRKRALLNYFGSVKAISGAPVEDLAKVSGISTAIAQKIYNYFNEK</sequence>
<dbReference type="HOGENOM" id="CLU_014841_3_0_5"/>
<evidence type="ECO:0000256" key="2">
    <source>
        <dbReference type="ARBA" id="ARBA00022763"/>
    </source>
</evidence>
<evidence type="ECO:0000259" key="10">
    <source>
        <dbReference type="PROSITE" id="PS50165"/>
    </source>
</evidence>
<dbReference type="GO" id="GO:0009380">
    <property type="term" value="C:excinuclease repair complex"/>
    <property type="evidence" value="ECO:0007669"/>
    <property type="project" value="InterPro"/>
</dbReference>
<evidence type="ECO:0000313" key="12">
    <source>
        <dbReference type="Proteomes" id="UP000011729"/>
    </source>
</evidence>
<comment type="function">
    <text evidence="7">The UvrABC repair system catalyzes the recognition and processing of DNA lesions. UvrC both incises the 5' and 3' sides of the lesion. The N-terminal half is responsible for the 3' incision and the C-terminal half is responsible for the 5' incision.</text>
</comment>
<feature type="domain" description="UvrC family homology region profile" evidence="10">
    <location>
        <begin position="291"/>
        <end position="532"/>
    </location>
</feature>
<name>M1NY11_BARAA</name>
<dbReference type="InterPro" id="IPR038476">
    <property type="entry name" value="UvrC_RNase_H_dom_sf"/>
</dbReference>
<reference evidence="11 12" key="1">
    <citation type="journal article" date="2013" name="PLoS Genet.">
        <title>A gene transfer agent and a dynamic repertoire of secretion systems hold the keys to the explosive radiation of the emerging pathogen Bartonella.</title>
        <authorList>
            <person name="Guy L."/>
            <person name="Nystedt B."/>
            <person name="Toft C."/>
            <person name="Zaremba-Niedzwiedzka K."/>
            <person name="Berglund E.C."/>
            <person name="Granberg F."/>
            <person name="Naslund K."/>
            <person name="Eriksson A.S."/>
            <person name="Andersson S.G."/>
        </authorList>
    </citation>
    <scope>NUCLEOTIDE SEQUENCE [LARGE SCALE GENOMIC DNA]</scope>
    <source>
        <strain evidence="11 12">Aust/NH1</strain>
    </source>
</reference>
<comment type="subunit">
    <text evidence="7">Interacts with UvrB in an incision complex.</text>
</comment>
<dbReference type="FunFam" id="3.30.420.340:FF:000001">
    <property type="entry name" value="UvrABC system protein C"/>
    <property type="match status" value="1"/>
</dbReference>
<dbReference type="Proteomes" id="UP000011729">
    <property type="component" value="Chromosome"/>
</dbReference>
<dbReference type="CDD" id="cd10434">
    <property type="entry name" value="GIY-YIG_UvrC_Cho"/>
    <property type="match status" value="1"/>
</dbReference>
<dbReference type="InterPro" id="IPR000305">
    <property type="entry name" value="GIY-YIG_endonuc"/>
</dbReference>
<dbReference type="PROSITE" id="PS50165">
    <property type="entry name" value="UVRC"/>
    <property type="match status" value="1"/>
</dbReference>
<gene>
    <name evidence="7 11" type="primary">uvrC</name>
    <name evidence="11" type="ordered locus">BAnh1_04830</name>
</gene>
<protein>
    <recommendedName>
        <fullName evidence="7">UvrABC system protein C</fullName>
        <shortName evidence="7">Protein UvrC</shortName>
    </recommendedName>
    <alternativeName>
        <fullName evidence="7">Excinuclease ABC subunit C</fullName>
    </alternativeName>
</protein>
<keyword evidence="4 7" id="KW-0267">Excision nuclease</keyword>